<evidence type="ECO:0000313" key="2">
    <source>
        <dbReference type="EMBL" id="QIK51515.1"/>
    </source>
</evidence>
<feature type="transmembrane region" description="Helical" evidence="1">
    <location>
        <begin position="217"/>
        <end position="243"/>
    </location>
</feature>
<dbReference type="AlphaFoldDB" id="A0A6G7WGV4"/>
<feature type="transmembrane region" description="Helical" evidence="1">
    <location>
        <begin position="255"/>
        <end position="275"/>
    </location>
</feature>
<evidence type="ECO:0000256" key="1">
    <source>
        <dbReference type="SAM" id="Phobius"/>
    </source>
</evidence>
<feature type="transmembrane region" description="Helical" evidence="1">
    <location>
        <begin position="343"/>
        <end position="363"/>
    </location>
</feature>
<keyword evidence="1" id="KW-0472">Membrane</keyword>
<proteinExistence type="predicted"/>
<dbReference type="EMBL" id="CP049889">
    <property type="protein sequence ID" value="QIK51515.1"/>
    <property type="molecule type" value="Genomic_DNA"/>
</dbReference>
<feature type="transmembrane region" description="Helical" evidence="1">
    <location>
        <begin position="45"/>
        <end position="63"/>
    </location>
</feature>
<dbReference type="KEGG" id="jpo:G7058_05240"/>
<keyword evidence="1" id="KW-1133">Transmembrane helix</keyword>
<dbReference type="InterPro" id="IPR025291">
    <property type="entry name" value="DUF4153"/>
</dbReference>
<keyword evidence="1" id="KW-0812">Transmembrane</keyword>
<accession>A0A6G7WGV4</accession>
<dbReference type="Pfam" id="PF13687">
    <property type="entry name" value="DUF4153"/>
    <property type="match status" value="1"/>
</dbReference>
<feature type="transmembrane region" description="Helical" evidence="1">
    <location>
        <begin position="21"/>
        <end position="39"/>
    </location>
</feature>
<protein>
    <submittedName>
        <fullName evidence="2">DUF4153 domain-containing protein</fullName>
    </submittedName>
</protein>
<feature type="transmembrane region" description="Helical" evidence="1">
    <location>
        <begin position="105"/>
        <end position="123"/>
    </location>
</feature>
<dbReference type="RefSeq" id="WP_166062570.1">
    <property type="nucleotide sequence ID" value="NZ_CP049889.1"/>
</dbReference>
<feature type="transmembrane region" description="Helical" evidence="1">
    <location>
        <begin position="174"/>
        <end position="197"/>
    </location>
</feature>
<dbReference type="GeneID" id="94552675"/>
<feature type="transmembrane region" description="Helical" evidence="1">
    <location>
        <begin position="75"/>
        <end position="93"/>
    </location>
</feature>
<name>A0A6G7WGV4_9LACT</name>
<evidence type="ECO:0000313" key="3">
    <source>
        <dbReference type="Proteomes" id="UP000501830"/>
    </source>
</evidence>
<reference evidence="2 3" key="1">
    <citation type="journal article" date="2017" name="Int. J. Syst. Evol. Microbiol.">
        <title>Jeotgalibaca porci sp. nov. and Jeotgalibaca arthritidis sp. nov., isolated from pigs, and emended description of the genus Jeotgalibaca.</title>
        <authorList>
            <person name="Zamora L."/>
            <person name="Perez-Sancho M."/>
            <person name="Dominguez L."/>
            <person name="Fernandez-Garayzabal J.F."/>
            <person name="Vela A.I."/>
        </authorList>
    </citation>
    <scope>NUCLEOTIDE SEQUENCE [LARGE SCALE GENOMIC DNA]</scope>
    <source>
        <strain evidence="2 3">CCUG 69148</strain>
    </source>
</reference>
<feature type="transmembrane region" description="Helical" evidence="1">
    <location>
        <begin position="135"/>
        <end position="162"/>
    </location>
</feature>
<gene>
    <name evidence="2" type="ORF">G7058_05240</name>
</gene>
<feature type="transmembrane region" description="Helical" evidence="1">
    <location>
        <begin position="287"/>
        <end position="305"/>
    </location>
</feature>
<sequence>MRILNNFKSSMAGIMLSLSRYPIVIIWLMAVTVMNALQIHEAFDLYSRFLFTGLTGTMFALVGQHSYERFTSKGTNHWLLAIGSLILAILYYFTMPDNNEYALIYPIRTIVLLFSLFIAFIWIPTIKRERIPFHVNFLAIFKALMTTILMSIVLAAGVAAILSSVDFLLFSIDYRVTLQALNIIGFLFATIYFLSLVPNYSQENPEVLARASEVPRFLEVLLVFIIIPIVAIYTFVLAAYVAINIGGDFWTNNLLEPLLVSYAIIVTVVYLLVCNVQHKYSELFQKIFPKIMLAVVLFQTVASVLRIQDYGITHGRYYVILFGIFSTITAIIFSFYQKNKSGLIAPILIVLSLLSVAPFVNAFTVSRHSQENILEKTLMENGMVVAGEVVPNGEITIEDKVAITRSVEYLTTWTDGESIQYVPDNFNIYSDFNTVYGFGPVYYITDGENPQEPVGNYVYLDWEATPIIPLDGADYLLKVNFYSEEEVTYPITEAVTLTLVDSALLILEDNSKEEFLRFDLTDLFEKAFAESGEVQKGAPAALTALMETKENEQAKMTVIVTQLDKYEEEISGEVFIAITLK</sequence>
<keyword evidence="3" id="KW-1185">Reference proteome</keyword>
<feature type="transmembrane region" description="Helical" evidence="1">
    <location>
        <begin position="317"/>
        <end position="336"/>
    </location>
</feature>
<organism evidence="2 3">
    <name type="scientific">Jeotgalibaca porci</name>
    <dbReference type="NCBI Taxonomy" id="1868793"/>
    <lineage>
        <taxon>Bacteria</taxon>
        <taxon>Bacillati</taxon>
        <taxon>Bacillota</taxon>
        <taxon>Bacilli</taxon>
        <taxon>Lactobacillales</taxon>
        <taxon>Carnobacteriaceae</taxon>
        <taxon>Jeotgalibaca</taxon>
    </lineage>
</organism>
<dbReference type="Proteomes" id="UP000501830">
    <property type="component" value="Chromosome"/>
</dbReference>